<name>D5V1C0_ARCNC</name>
<keyword evidence="2" id="KW-0378">Hydrolase</keyword>
<evidence type="ECO:0000256" key="2">
    <source>
        <dbReference type="PROSITE-ProRule" id="PRU01161"/>
    </source>
</evidence>
<feature type="active site" description="Nucleophile" evidence="2">
    <location>
        <position position="46"/>
    </location>
</feature>
<keyword evidence="1 2" id="KW-0443">Lipid metabolism</keyword>
<gene>
    <name evidence="4" type="ordered locus">Arnit_2432</name>
</gene>
<protein>
    <submittedName>
        <fullName evidence="4">Patatin</fullName>
    </submittedName>
</protein>
<dbReference type="Pfam" id="PF01734">
    <property type="entry name" value="Patatin"/>
    <property type="match status" value="1"/>
</dbReference>
<feature type="short sequence motif" description="GXSXG" evidence="2">
    <location>
        <begin position="44"/>
        <end position="48"/>
    </location>
</feature>
<dbReference type="GO" id="GO:0016042">
    <property type="term" value="P:lipid catabolic process"/>
    <property type="evidence" value="ECO:0007669"/>
    <property type="project" value="UniProtKB-UniRule"/>
</dbReference>
<feature type="short sequence motif" description="DGA/G" evidence="2">
    <location>
        <begin position="175"/>
        <end position="177"/>
    </location>
</feature>
<keyword evidence="2" id="KW-0442">Lipid degradation</keyword>
<dbReference type="Gene3D" id="3.40.1090.10">
    <property type="entry name" value="Cytosolic phospholipase A2 catalytic domain"/>
    <property type="match status" value="1"/>
</dbReference>
<dbReference type="HOGENOM" id="CLU_000288_144_9_7"/>
<sequence length="314" mass="35467">MDNNFRVLAIDGGGIRGIFSAIILKEIEDKFKIKIYEHFDLVAGTSTGSILASAIAIGLPLEEIIELYKTEGSNIFKLRQFGRGGLFKSRYDNGYLKKLLEKKFKDITLFDKKLKTKLLIPTTDISNGDVHIIKSYYLKEFKRDKERKIRDVILASCSAPLYFNPIQLEKVLLADGGLWANNPSLVAITEGVGKIKKTKTNKNISFKNTRLLSIGTGIGCQYYNTKDAINDKWGFLSNWNTSKLIDTILNLQSINVDNTVSFLLPKENYLRINFESDNNLSLDSMDIIPELEAKASKYFSKNIDNISKLISLEN</sequence>
<dbReference type="PROSITE" id="PS51635">
    <property type="entry name" value="PNPLA"/>
    <property type="match status" value="1"/>
</dbReference>
<dbReference type="eggNOG" id="COG3621">
    <property type="taxonomic scope" value="Bacteria"/>
</dbReference>
<dbReference type="Proteomes" id="UP000000939">
    <property type="component" value="Chromosome"/>
</dbReference>
<evidence type="ECO:0000256" key="1">
    <source>
        <dbReference type="ARBA" id="ARBA00023098"/>
    </source>
</evidence>
<reference evidence="4 5" key="1">
    <citation type="journal article" date="2010" name="Stand. Genomic Sci.">
        <title>Complete genome sequence of Arcobacter nitrofigilis type strain (CI).</title>
        <authorList>
            <person name="Pati A."/>
            <person name="Gronow S."/>
            <person name="Lapidus A."/>
            <person name="Copeland A."/>
            <person name="Glavina Del Rio T."/>
            <person name="Nolan M."/>
            <person name="Lucas S."/>
            <person name="Tice H."/>
            <person name="Cheng J.F."/>
            <person name="Han C."/>
            <person name="Chertkov O."/>
            <person name="Bruce D."/>
            <person name="Tapia R."/>
            <person name="Goodwin L."/>
            <person name="Pitluck S."/>
            <person name="Liolios K."/>
            <person name="Ivanova N."/>
            <person name="Mavromatis K."/>
            <person name="Chen A."/>
            <person name="Palaniappan K."/>
            <person name="Land M."/>
            <person name="Hauser L."/>
            <person name="Chang Y.J."/>
            <person name="Jeffries C.D."/>
            <person name="Detter J.C."/>
            <person name="Rohde M."/>
            <person name="Goker M."/>
            <person name="Bristow J."/>
            <person name="Eisen J.A."/>
            <person name="Markowitz V."/>
            <person name="Hugenholtz P."/>
            <person name="Klenk H.P."/>
            <person name="Kyrpides N.C."/>
        </authorList>
    </citation>
    <scope>NUCLEOTIDE SEQUENCE [LARGE SCALE GENOMIC DNA]</scope>
    <source>
        <strain evidence="5">ATCC 33309 / DSM 7299 / CCUG 15893 / LMG 7604 / NCTC 12251 / CI</strain>
    </source>
</reference>
<dbReference type="PANTHER" id="PTHR24138:SF10">
    <property type="entry name" value="PHOSPHOLIPASE A2"/>
    <property type="match status" value="1"/>
</dbReference>
<dbReference type="GO" id="GO:0016787">
    <property type="term" value="F:hydrolase activity"/>
    <property type="evidence" value="ECO:0007669"/>
    <property type="project" value="UniProtKB-UniRule"/>
</dbReference>
<dbReference type="InterPro" id="IPR047156">
    <property type="entry name" value="Teg/CotR/CapV-like"/>
</dbReference>
<dbReference type="InterPro" id="IPR002641">
    <property type="entry name" value="PNPLA_dom"/>
</dbReference>
<evidence type="ECO:0000313" key="4">
    <source>
        <dbReference type="EMBL" id="ADG94082.1"/>
    </source>
</evidence>
<dbReference type="KEGG" id="ant:Arnit_2432"/>
<accession>D5V1C0</accession>
<dbReference type="InterPro" id="IPR016035">
    <property type="entry name" value="Acyl_Trfase/lysoPLipase"/>
</dbReference>
<feature type="domain" description="PNPLA" evidence="3">
    <location>
        <begin position="8"/>
        <end position="188"/>
    </location>
</feature>
<dbReference type="SUPFAM" id="SSF52151">
    <property type="entry name" value="FabD/lysophospholipase-like"/>
    <property type="match status" value="1"/>
</dbReference>
<evidence type="ECO:0000313" key="5">
    <source>
        <dbReference type="Proteomes" id="UP000000939"/>
    </source>
</evidence>
<dbReference type="PANTHER" id="PTHR24138">
    <property type="entry name" value="INTRACELLLAR PHOSPHOLIPASE A FAMILY"/>
    <property type="match status" value="1"/>
</dbReference>
<dbReference type="CDD" id="cd07199">
    <property type="entry name" value="Pat17_PNPLA8_PNPLA9_like"/>
    <property type="match status" value="1"/>
</dbReference>
<organism evidence="4 5">
    <name type="scientific">Arcobacter nitrofigilis (strain ATCC 33309 / DSM 7299 / CCUG 15893 / LMG 7604 / NCTC 12251 / CI)</name>
    <name type="common">Campylobacter nitrofigilis</name>
    <dbReference type="NCBI Taxonomy" id="572480"/>
    <lineage>
        <taxon>Bacteria</taxon>
        <taxon>Pseudomonadati</taxon>
        <taxon>Campylobacterota</taxon>
        <taxon>Epsilonproteobacteria</taxon>
        <taxon>Campylobacterales</taxon>
        <taxon>Arcobacteraceae</taxon>
        <taxon>Arcobacter</taxon>
    </lineage>
</organism>
<dbReference type="EMBL" id="CP001999">
    <property type="protein sequence ID" value="ADG94082.1"/>
    <property type="molecule type" value="Genomic_DNA"/>
</dbReference>
<dbReference type="NCBIfam" id="NF041079">
    <property type="entry name" value="CBASS_lipase"/>
    <property type="match status" value="1"/>
</dbReference>
<feature type="active site" description="Proton acceptor" evidence="2">
    <location>
        <position position="175"/>
    </location>
</feature>
<keyword evidence="5" id="KW-1185">Reference proteome</keyword>
<feature type="short sequence motif" description="GXGXXG" evidence="2">
    <location>
        <begin position="12"/>
        <end position="17"/>
    </location>
</feature>
<evidence type="ECO:0000259" key="3">
    <source>
        <dbReference type="PROSITE" id="PS51635"/>
    </source>
</evidence>
<dbReference type="OrthoDB" id="9807112at2"/>
<dbReference type="RefSeq" id="WP_013136227.1">
    <property type="nucleotide sequence ID" value="NC_014166.1"/>
</dbReference>
<proteinExistence type="predicted"/>
<dbReference type="AlphaFoldDB" id="D5V1C0"/>